<comment type="caution">
    <text evidence="9">The sequence shown here is derived from an EMBL/GenBank/DDBJ whole genome shotgun (WGS) entry which is preliminary data.</text>
</comment>
<evidence type="ECO:0000256" key="3">
    <source>
        <dbReference type="ARBA" id="ARBA00022741"/>
    </source>
</evidence>
<dbReference type="Gene3D" id="3.40.50.10050">
    <property type="entry name" value="Translation initiation factor IF- 2, domain 3"/>
    <property type="match status" value="1"/>
</dbReference>
<dbReference type="GO" id="GO:0005737">
    <property type="term" value="C:cytoplasm"/>
    <property type="evidence" value="ECO:0007669"/>
    <property type="project" value="TreeGrafter"/>
</dbReference>
<comment type="similarity">
    <text evidence="1">Belongs to the TRAFAC class translation factor GTPase superfamily. Classic translation factor GTPase family. IF-2 subfamily.</text>
</comment>
<dbReference type="Proteomes" id="UP000699691">
    <property type="component" value="Unassembled WGS sequence"/>
</dbReference>
<reference evidence="9" key="1">
    <citation type="submission" date="2020-04" db="EMBL/GenBank/DDBJ databases">
        <authorList>
            <person name="Zhang T."/>
        </authorList>
    </citation>
    <scope>NUCLEOTIDE SEQUENCE</scope>
    <source>
        <strain evidence="9">HKST-UBA02</strain>
    </source>
</reference>
<keyword evidence="5" id="KW-0342">GTP-binding</keyword>
<dbReference type="Pfam" id="PF22042">
    <property type="entry name" value="EF-G_D2"/>
    <property type="match status" value="1"/>
</dbReference>
<dbReference type="PANTHER" id="PTHR43381">
    <property type="entry name" value="TRANSLATION INITIATION FACTOR IF-2-RELATED"/>
    <property type="match status" value="1"/>
</dbReference>
<feature type="domain" description="Tr-type G" evidence="6">
    <location>
        <begin position="1"/>
        <end position="59"/>
    </location>
</feature>
<feature type="domain" description="Translation initiation factor IF- 2" evidence="7">
    <location>
        <begin position="157"/>
        <end position="274"/>
    </location>
</feature>
<keyword evidence="3" id="KW-0547">Nucleotide-binding</keyword>
<dbReference type="Pfam" id="PF11987">
    <property type="entry name" value="IF-2"/>
    <property type="match status" value="1"/>
</dbReference>
<evidence type="ECO:0000256" key="2">
    <source>
        <dbReference type="ARBA" id="ARBA00022540"/>
    </source>
</evidence>
<dbReference type="InterPro" id="IPR044145">
    <property type="entry name" value="IF2_II"/>
</dbReference>
<dbReference type="SUPFAM" id="SSF50447">
    <property type="entry name" value="Translation proteins"/>
    <property type="match status" value="2"/>
</dbReference>
<dbReference type="AlphaFoldDB" id="A0A955LVH6"/>
<feature type="non-terminal residue" evidence="9">
    <location>
        <position position="1"/>
    </location>
</feature>
<dbReference type="SUPFAM" id="SSF52540">
    <property type="entry name" value="P-loop containing nucleoside triphosphate hydrolases"/>
    <property type="match status" value="1"/>
</dbReference>
<evidence type="ECO:0000313" key="9">
    <source>
        <dbReference type="EMBL" id="MCA9397295.1"/>
    </source>
</evidence>
<name>A0A955LVH6_UNCKA</name>
<evidence type="ECO:0000256" key="5">
    <source>
        <dbReference type="ARBA" id="ARBA00023134"/>
    </source>
</evidence>
<dbReference type="FunFam" id="3.40.50.10050:FF:000001">
    <property type="entry name" value="Translation initiation factor IF-2"/>
    <property type="match status" value="1"/>
</dbReference>
<evidence type="ECO:0000259" key="8">
    <source>
        <dbReference type="Pfam" id="PF22042"/>
    </source>
</evidence>
<evidence type="ECO:0000256" key="4">
    <source>
        <dbReference type="ARBA" id="ARBA00022917"/>
    </source>
</evidence>
<feature type="domain" description="Elongation factor G-like" evidence="8">
    <location>
        <begin position="73"/>
        <end position="152"/>
    </location>
</feature>
<dbReference type="EMBL" id="JAGQKY010000013">
    <property type="protein sequence ID" value="MCA9397295.1"/>
    <property type="molecule type" value="Genomic_DNA"/>
</dbReference>
<dbReference type="Gene3D" id="3.40.50.300">
    <property type="entry name" value="P-loop containing nucleotide triphosphate hydrolases"/>
    <property type="match status" value="1"/>
</dbReference>
<gene>
    <name evidence="9" type="ORF">KC573_00550</name>
</gene>
<dbReference type="InterPro" id="IPR023115">
    <property type="entry name" value="TIF_IF2_dom3"/>
</dbReference>
<dbReference type="CDD" id="cd03702">
    <property type="entry name" value="IF2_mtIF2_II"/>
    <property type="match status" value="1"/>
</dbReference>
<evidence type="ECO:0000259" key="7">
    <source>
        <dbReference type="Pfam" id="PF11987"/>
    </source>
</evidence>
<dbReference type="InterPro" id="IPR009000">
    <property type="entry name" value="Transl_B-barrel_sf"/>
</dbReference>
<evidence type="ECO:0000259" key="6">
    <source>
        <dbReference type="Pfam" id="PF00009"/>
    </source>
</evidence>
<organism evidence="9 10">
    <name type="scientific">candidate division WWE3 bacterium</name>
    <dbReference type="NCBI Taxonomy" id="2053526"/>
    <lineage>
        <taxon>Bacteria</taxon>
        <taxon>Katanobacteria</taxon>
    </lineage>
</organism>
<evidence type="ECO:0000256" key="1">
    <source>
        <dbReference type="ARBA" id="ARBA00007733"/>
    </source>
</evidence>
<dbReference type="InterPro" id="IPR053905">
    <property type="entry name" value="EF-G-like_DII"/>
</dbReference>
<dbReference type="GO" id="GO:0003743">
    <property type="term" value="F:translation initiation factor activity"/>
    <property type="evidence" value="ECO:0007669"/>
    <property type="project" value="UniProtKB-KW"/>
</dbReference>
<dbReference type="InterPro" id="IPR027417">
    <property type="entry name" value="P-loop_NTPase"/>
</dbReference>
<dbReference type="SUPFAM" id="SSF52156">
    <property type="entry name" value="Initiation factor IF2/eIF5b, domain 3"/>
    <property type="match status" value="1"/>
</dbReference>
<dbReference type="PANTHER" id="PTHR43381:SF4">
    <property type="entry name" value="EUKARYOTIC TRANSLATION INITIATION FACTOR 5B"/>
    <property type="match status" value="1"/>
</dbReference>
<keyword evidence="2 9" id="KW-0396">Initiation factor</keyword>
<dbReference type="InterPro" id="IPR015760">
    <property type="entry name" value="TIF_IF2"/>
</dbReference>
<dbReference type="InterPro" id="IPR000795">
    <property type="entry name" value="T_Tr_GTP-bd_dom"/>
</dbReference>
<dbReference type="GO" id="GO:0005525">
    <property type="term" value="F:GTP binding"/>
    <property type="evidence" value="ECO:0007669"/>
    <property type="project" value="UniProtKB-KW"/>
</dbReference>
<reference evidence="9" key="2">
    <citation type="journal article" date="2021" name="Microbiome">
        <title>Successional dynamics and alternative stable states in a saline activated sludge microbial community over 9 years.</title>
        <authorList>
            <person name="Wang Y."/>
            <person name="Ye J."/>
            <person name="Ju F."/>
            <person name="Liu L."/>
            <person name="Boyd J.A."/>
            <person name="Deng Y."/>
            <person name="Parks D.H."/>
            <person name="Jiang X."/>
            <person name="Yin X."/>
            <person name="Woodcroft B.J."/>
            <person name="Tyson G.W."/>
            <person name="Hugenholtz P."/>
            <person name="Polz M.F."/>
            <person name="Zhang T."/>
        </authorList>
    </citation>
    <scope>NUCLEOTIDE SEQUENCE</scope>
    <source>
        <strain evidence="9">HKST-UBA02</strain>
    </source>
</reference>
<dbReference type="InterPro" id="IPR036925">
    <property type="entry name" value="TIF_IF2_dom3_sf"/>
</dbReference>
<evidence type="ECO:0000313" key="10">
    <source>
        <dbReference type="Proteomes" id="UP000699691"/>
    </source>
</evidence>
<keyword evidence="4" id="KW-0648">Protein biosynthesis</keyword>
<dbReference type="Gene3D" id="2.40.30.10">
    <property type="entry name" value="Translation factors"/>
    <property type="match status" value="2"/>
</dbReference>
<dbReference type="Pfam" id="PF00009">
    <property type="entry name" value="GTP_EFTU"/>
    <property type="match status" value="1"/>
</dbReference>
<sequence length="374" mass="40375">PIIVAINKIDMSNADPMMVKQQLTEHGLITEDFGGDIVTVELSAMTGQGVDQLLEMIQLVAEMEELERNADGPAKGIVLEGKQDARQGIAATLIVQNGTLKPGNVVATASTWGKIRRMTDWQGTVTKEVGPSGPVEVLGLQDVPQAGELFEVVENEKEAKDKIQELDQVAEDRSVVKDDDMKVVPLIVKADTKGALEAFLAALHSLNTDEGMVQIIHSGLSDVTEADVVLAHVSKAIVLGFNVGVDKAASSAAQMERVPVMTYDVIYRALEDVEDFLESEVDQLRAIGEASVKQVFELSDGTLVAGSVVSEGHGVTGAKVEVWRGDERIGEARVKSLRHNKDKRSKVEQGEECGIILNTRIEFEPGDTILLFPS</sequence>
<dbReference type="GO" id="GO:0003924">
    <property type="term" value="F:GTPase activity"/>
    <property type="evidence" value="ECO:0007669"/>
    <property type="project" value="InterPro"/>
</dbReference>
<accession>A0A955LVH6</accession>
<protein>
    <submittedName>
        <fullName evidence="9">Translation initiation factor IF-2</fullName>
    </submittedName>
</protein>
<proteinExistence type="inferred from homology"/>